<gene>
    <name evidence="2" type="ORF">SAMN06264855_101207</name>
</gene>
<dbReference type="Proteomes" id="UP000198397">
    <property type="component" value="Unassembled WGS sequence"/>
</dbReference>
<dbReference type="EMBL" id="FZNQ01000001">
    <property type="protein sequence ID" value="SNR24002.1"/>
    <property type="molecule type" value="Genomic_DNA"/>
</dbReference>
<evidence type="ECO:0000313" key="3">
    <source>
        <dbReference type="Proteomes" id="UP000198397"/>
    </source>
</evidence>
<accession>A0A238UPG4</accession>
<feature type="transmembrane region" description="Helical" evidence="1">
    <location>
        <begin position="32"/>
        <end position="54"/>
    </location>
</feature>
<proteinExistence type="predicted"/>
<reference evidence="2 3" key="1">
    <citation type="submission" date="2017-06" db="EMBL/GenBank/DDBJ databases">
        <authorList>
            <person name="Kim H.J."/>
            <person name="Triplett B.A."/>
        </authorList>
    </citation>
    <scope>NUCLEOTIDE SEQUENCE [LARGE SCALE GENOMIC DNA]</scope>
    <source>
        <strain evidence="2 3">DSM 8800</strain>
    </source>
</reference>
<keyword evidence="1" id="KW-0812">Transmembrane</keyword>
<evidence type="ECO:0000313" key="2">
    <source>
        <dbReference type="EMBL" id="SNR24002.1"/>
    </source>
</evidence>
<feature type="transmembrane region" description="Helical" evidence="1">
    <location>
        <begin position="108"/>
        <end position="131"/>
    </location>
</feature>
<name>A0A238UPG4_HALVU</name>
<dbReference type="AlphaFoldDB" id="A0A238UPG4"/>
<keyword evidence="1" id="KW-1133">Transmembrane helix</keyword>
<organism evidence="2 3">
    <name type="scientific">Halorubrum vacuolatum</name>
    <name type="common">Natronobacterium vacuolatum</name>
    <dbReference type="NCBI Taxonomy" id="63740"/>
    <lineage>
        <taxon>Archaea</taxon>
        <taxon>Methanobacteriati</taxon>
        <taxon>Methanobacteriota</taxon>
        <taxon>Stenosarchaea group</taxon>
        <taxon>Halobacteria</taxon>
        <taxon>Halobacteriales</taxon>
        <taxon>Haloferacaceae</taxon>
        <taxon>Halorubrum</taxon>
    </lineage>
</organism>
<feature type="transmembrane region" description="Helical" evidence="1">
    <location>
        <begin position="75"/>
        <end position="102"/>
    </location>
</feature>
<sequence length="162" mass="16415">MKLLLGATAVLFVAYLLTLLPGADRLVPATPVSFAALVSTVATAVLVAALWVAAPRLAAVTRSALSGPEAVVEHLASVVHWLVVLVAVLVAHGGFAGVAAPILGGSMWLYDLAFLLVAVPPVVIIGVRLYVGIDPAATAITDGLFETEDDGGSGPEREGQGA</sequence>
<keyword evidence="3" id="KW-1185">Reference proteome</keyword>
<protein>
    <submittedName>
        <fullName evidence="2">Uncharacterized protein</fullName>
    </submittedName>
</protein>
<keyword evidence="1" id="KW-0472">Membrane</keyword>
<evidence type="ECO:0000256" key="1">
    <source>
        <dbReference type="SAM" id="Phobius"/>
    </source>
</evidence>